<evidence type="ECO:0000313" key="1">
    <source>
        <dbReference type="EMBL" id="KAI9194158.1"/>
    </source>
</evidence>
<organism evidence="1 2">
    <name type="scientific">Acer negundo</name>
    <name type="common">Box elder</name>
    <dbReference type="NCBI Taxonomy" id="4023"/>
    <lineage>
        <taxon>Eukaryota</taxon>
        <taxon>Viridiplantae</taxon>
        <taxon>Streptophyta</taxon>
        <taxon>Embryophyta</taxon>
        <taxon>Tracheophyta</taxon>
        <taxon>Spermatophyta</taxon>
        <taxon>Magnoliopsida</taxon>
        <taxon>eudicotyledons</taxon>
        <taxon>Gunneridae</taxon>
        <taxon>Pentapetalae</taxon>
        <taxon>rosids</taxon>
        <taxon>malvids</taxon>
        <taxon>Sapindales</taxon>
        <taxon>Sapindaceae</taxon>
        <taxon>Hippocastanoideae</taxon>
        <taxon>Acereae</taxon>
        <taxon>Acer</taxon>
    </lineage>
</organism>
<dbReference type="EMBL" id="JAJSOW010000003">
    <property type="protein sequence ID" value="KAI9194158.1"/>
    <property type="molecule type" value="Genomic_DNA"/>
</dbReference>
<evidence type="ECO:0000313" key="2">
    <source>
        <dbReference type="Proteomes" id="UP001064489"/>
    </source>
</evidence>
<dbReference type="AlphaFoldDB" id="A0AAD5P0Z3"/>
<gene>
    <name evidence="1" type="ORF">LWI28_003616</name>
</gene>
<reference evidence="1" key="2">
    <citation type="submission" date="2023-02" db="EMBL/GenBank/DDBJ databases">
        <authorList>
            <person name="Swenson N.G."/>
            <person name="Wegrzyn J.L."/>
            <person name="Mcevoy S.L."/>
        </authorList>
    </citation>
    <scope>NUCLEOTIDE SEQUENCE</scope>
    <source>
        <strain evidence="1">91603</strain>
        <tissue evidence="1">Leaf</tissue>
    </source>
</reference>
<keyword evidence="2" id="KW-1185">Reference proteome</keyword>
<name>A0AAD5P0Z3_ACENE</name>
<dbReference type="Proteomes" id="UP001064489">
    <property type="component" value="Chromosome 1"/>
</dbReference>
<reference evidence="1" key="1">
    <citation type="journal article" date="2022" name="Plant J.">
        <title>Strategies of tolerance reflected in two North American maple genomes.</title>
        <authorList>
            <person name="McEvoy S.L."/>
            <person name="Sezen U.U."/>
            <person name="Trouern-Trend A."/>
            <person name="McMahon S.M."/>
            <person name="Schaberg P.G."/>
            <person name="Yang J."/>
            <person name="Wegrzyn J.L."/>
            <person name="Swenson N.G."/>
        </authorList>
    </citation>
    <scope>NUCLEOTIDE SEQUENCE</scope>
    <source>
        <strain evidence="1">91603</strain>
    </source>
</reference>
<proteinExistence type="predicted"/>
<accession>A0AAD5P0Z3</accession>
<comment type="caution">
    <text evidence="1">The sequence shown here is derived from an EMBL/GenBank/DDBJ whole genome shotgun (WGS) entry which is preliminary data.</text>
</comment>
<protein>
    <submittedName>
        <fullName evidence="1">Uncharacterized protein</fullName>
    </submittedName>
</protein>
<sequence>MWDSVYDTLQAIGQRGSEDDSQDVKLDESTRMFITTWKEACKDHTADEVLERMILFYRSTYPKKKKNFLKRLTLLFSYNPFLELLNSAVASIKCGMWDSVCHTLQAAGQRELTTTYSGILSSFPFSHLWPFVLFPSSFIISCHFCLDLQNKGAKKVLCNPCVPDLPSRPLRPLASPYTFFAKSLTADPLPPPPTLFRRRLSSKASLHPFLY</sequence>